<dbReference type="PROSITE" id="PS50104">
    <property type="entry name" value="TIR"/>
    <property type="match status" value="1"/>
</dbReference>
<dbReference type="RefSeq" id="XP_022084279.1">
    <property type="nucleotide sequence ID" value="XM_022228587.1"/>
</dbReference>
<dbReference type="PANTHER" id="PTHR31193:SF1">
    <property type="entry name" value="TRANSMEMBRANE PROTEIN 268"/>
    <property type="match status" value="1"/>
</dbReference>
<evidence type="ECO:0000256" key="2">
    <source>
        <dbReference type="SAM" id="Phobius"/>
    </source>
</evidence>
<dbReference type="OMA" id="CLRYLGC"/>
<dbReference type="GO" id="GO:0007165">
    <property type="term" value="P:signal transduction"/>
    <property type="evidence" value="ECO:0007669"/>
    <property type="project" value="InterPro"/>
</dbReference>
<dbReference type="Pfam" id="PF13676">
    <property type="entry name" value="TIR_2"/>
    <property type="match status" value="1"/>
</dbReference>
<reference evidence="5" key="1">
    <citation type="submission" date="2025-08" db="UniProtKB">
        <authorList>
            <consortium name="RefSeq"/>
        </authorList>
    </citation>
    <scope>IDENTIFICATION</scope>
</reference>
<protein>
    <submittedName>
        <fullName evidence="5">Transmembrane protein 268-like isoform X1</fullName>
    </submittedName>
</protein>
<name>A0A8B7XTV1_ACAPL</name>
<evidence type="ECO:0000259" key="3">
    <source>
        <dbReference type="PROSITE" id="PS50104"/>
    </source>
</evidence>
<dbReference type="Pfam" id="PF14800">
    <property type="entry name" value="DUF4481"/>
    <property type="match status" value="1"/>
</dbReference>
<dbReference type="OrthoDB" id="1081807at2759"/>
<keyword evidence="2" id="KW-1133">Transmembrane helix</keyword>
<dbReference type="PANTHER" id="PTHR31193">
    <property type="entry name" value="TRANSMEMBRANE PROTEIN C9ORF91"/>
    <property type="match status" value="1"/>
</dbReference>
<accession>A0A8B7XTV1</accession>
<feature type="compositionally biased region" description="Basic and acidic residues" evidence="1">
    <location>
        <begin position="41"/>
        <end position="50"/>
    </location>
</feature>
<proteinExistence type="predicted"/>
<dbReference type="KEGG" id="aplc:110975799"/>
<dbReference type="SUPFAM" id="SSF52200">
    <property type="entry name" value="Toll/Interleukin receptor TIR domain"/>
    <property type="match status" value="1"/>
</dbReference>
<dbReference type="InterPro" id="IPR000157">
    <property type="entry name" value="TIR_dom"/>
</dbReference>
<organism evidence="4 5">
    <name type="scientific">Acanthaster planci</name>
    <name type="common">Crown-of-thorns starfish</name>
    <dbReference type="NCBI Taxonomy" id="133434"/>
    <lineage>
        <taxon>Eukaryota</taxon>
        <taxon>Metazoa</taxon>
        <taxon>Echinodermata</taxon>
        <taxon>Eleutherozoa</taxon>
        <taxon>Asterozoa</taxon>
        <taxon>Asteroidea</taxon>
        <taxon>Valvatacea</taxon>
        <taxon>Valvatida</taxon>
        <taxon>Acanthasteridae</taxon>
        <taxon>Acanthaster</taxon>
    </lineage>
</organism>
<feature type="transmembrane region" description="Helical" evidence="2">
    <location>
        <begin position="306"/>
        <end position="327"/>
    </location>
</feature>
<sequence>MDEVTPDYGDDLFVEDERLLYTDDLGHSSSPLDDWEAEADQGEHIIRVRDDEEDEDDNTFRDSRSDNSSLQDEASRAARTPSTEGGIAPPLVGVESCHAFFCYSKEDEEWVVNVMQKLESPAYGFHCCNHAHELDPGIVRMDRIINALCTARKIVLVLSPDFVQSQWCTYENLKALRSHFRNVNKVIPVLLTEVDLPDFLQDIPNVNGMSKSFWQKFIAALQFDPYKGTLETSAHYNIPALYNGVELGQVSSMSECCCQARFDTVYCPDELARKGVMIPQTDYTSCINTILDSPKMRWHTLWYNRVFSVTLCICLSILIIVGLVGNLSDFGGEGAALPAGWAFLIGLVLSVVVSTLVHIITHLETVKLNTHIENHLAKANVNLTRHNVLVGMTDCFTCCWNRARLHFIYYDLRKCRATMYEFLTEKRKLQRGVNKDVTVSFDLQGGGDIHEGGDIDDTSRLTIDTRHRVMSPETLTAAAEPSSIQEEAELYLLQCSPAYVHNMIRGRLPRALRTLHCDHDMCLCQFTQLKIFNEEV</sequence>
<keyword evidence="4" id="KW-1185">Reference proteome</keyword>
<dbReference type="Proteomes" id="UP000694845">
    <property type="component" value="Unplaced"/>
</dbReference>
<feature type="transmembrane region" description="Helical" evidence="2">
    <location>
        <begin position="339"/>
        <end position="360"/>
    </location>
</feature>
<evidence type="ECO:0000313" key="5">
    <source>
        <dbReference type="RefSeq" id="XP_022084279.1"/>
    </source>
</evidence>
<dbReference type="AlphaFoldDB" id="A0A8B7XTV1"/>
<dbReference type="InterPro" id="IPR028054">
    <property type="entry name" value="DUF4481"/>
</dbReference>
<feature type="region of interest" description="Disordered" evidence="1">
    <location>
        <begin position="24"/>
        <end position="87"/>
    </location>
</feature>
<evidence type="ECO:0000313" key="4">
    <source>
        <dbReference type="Proteomes" id="UP000694845"/>
    </source>
</evidence>
<keyword evidence="2" id="KW-0472">Membrane</keyword>
<dbReference type="SMART" id="SM00255">
    <property type="entry name" value="TIR"/>
    <property type="match status" value="1"/>
</dbReference>
<gene>
    <name evidence="5" type="primary">LOC110975799</name>
</gene>
<dbReference type="InterPro" id="IPR035897">
    <property type="entry name" value="Toll_tir_struct_dom_sf"/>
</dbReference>
<dbReference type="Gene3D" id="3.40.50.10140">
    <property type="entry name" value="Toll/interleukin-1 receptor homology (TIR) domain"/>
    <property type="match status" value="1"/>
</dbReference>
<evidence type="ECO:0000256" key="1">
    <source>
        <dbReference type="SAM" id="MobiDB-lite"/>
    </source>
</evidence>
<dbReference type="GeneID" id="110975799"/>
<keyword evidence="2" id="KW-0812">Transmembrane</keyword>
<feature type="domain" description="TIR" evidence="3">
    <location>
        <begin position="95"/>
        <end position="221"/>
    </location>
</feature>